<reference evidence="2 3" key="1">
    <citation type="submission" date="2016-10" db="EMBL/GenBank/DDBJ databases">
        <authorList>
            <person name="de Groot N.N."/>
        </authorList>
    </citation>
    <scope>NUCLEOTIDE SEQUENCE [LARGE SCALE GENOMIC DNA]</scope>
    <source>
        <strain evidence="2 3">IBRC-M 10780</strain>
    </source>
</reference>
<feature type="transmembrane region" description="Helical" evidence="1">
    <location>
        <begin position="6"/>
        <end position="24"/>
    </location>
</feature>
<keyword evidence="1" id="KW-0472">Membrane</keyword>
<accession>A0A1H9YM20</accession>
<dbReference type="OrthoDB" id="2454520at2"/>
<dbReference type="EMBL" id="FOHE01000001">
    <property type="protein sequence ID" value="SES69540.1"/>
    <property type="molecule type" value="Genomic_DNA"/>
</dbReference>
<dbReference type="Proteomes" id="UP000198618">
    <property type="component" value="Unassembled WGS sequence"/>
</dbReference>
<dbReference type="Pfam" id="PF14147">
    <property type="entry name" value="Spore_YhaL"/>
    <property type="match status" value="1"/>
</dbReference>
<dbReference type="InterPro" id="IPR025428">
    <property type="entry name" value="Spore_YhaL"/>
</dbReference>
<evidence type="ECO:0000313" key="2">
    <source>
        <dbReference type="EMBL" id="SES69540.1"/>
    </source>
</evidence>
<name>A0A1H9YM20_9BACI</name>
<sequence>MIFGVPWWVFMMVLFIFLSGYMAFRAMRAEKELEKQYIEREGKVYMDRIEEDRLRRLQQDHEQTQQASN</sequence>
<keyword evidence="1" id="KW-0812">Transmembrane</keyword>
<dbReference type="STRING" id="930131.SAMN05216389_101451"/>
<keyword evidence="3" id="KW-1185">Reference proteome</keyword>
<organism evidence="2 3">
    <name type="scientific">Oceanobacillus limi</name>
    <dbReference type="NCBI Taxonomy" id="930131"/>
    <lineage>
        <taxon>Bacteria</taxon>
        <taxon>Bacillati</taxon>
        <taxon>Bacillota</taxon>
        <taxon>Bacilli</taxon>
        <taxon>Bacillales</taxon>
        <taxon>Bacillaceae</taxon>
        <taxon>Oceanobacillus</taxon>
    </lineage>
</organism>
<gene>
    <name evidence="2" type="ORF">SAMN05216389_101451</name>
</gene>
<protein>
    <submittedName>
        <fullName evidence="2">Sporulation protein YhaL</fullName>
    </submittedName>
</protein>
<evidence type="ECO:0000256" key="1">
    <source>
        <dbReference type="SAM" id="Phobius"/>
    </source>
</evidence>
<keyword evidence="1" id="KW-1133">Transmembrane helix</keyword>
<dbReference type="RefSeq" id="WP_090866353.1">
    <property type="nucleotide sequence ID" value="NZ_FOHE01000001.1"/>
</dbReference>
<evidence type="ECO:0000313" key="3">
    <source>
        <dbReference type="Proteomes" id="UP000198618"/>
    </source>
</evidence>
<proteinExistence type="predicted"/>
<dbReference type="AlphaFoldDB" id="A0A1H9YM20"/>